<evidence type="ECO:0000259" key="8">
    <source>
        <dbReference type="Pfam" id="PF21269"/>
    </source>
</evidence>
<protein>
    <submittedName>
        <fullName evidence="9">Glycosyl transferase family 1</fullName>
    </submittedName>
</protein>
<dbReference type="EMBL" id="MWPH01000004">
    <property type="protein sequence ID" value="OVE83049.1"/>
    <property type="molecule type" value="Genomic_DNA"/>
</dbReference>
<sequence>MHAPSLPDRTMEAYTDVTAHDRLEFLHALADDVDDVRVLHVNSTATGGGVAELLRSIVPLCNDLEINTDWLVMDATDKFFEVTKAMHNALQGSGPPLTDDMKATYRTVTERNALELEDREAEYDLLILHDPQPLGMLDRLEETMPNVPIVWRCHIDLTDPDDEYLAFVSEYTNRVDHAIFSRTGYIGDTDVPETSIIYPSIDPVTEKNRSLDAKTVGTERDRLDPLSFEKPLVTQISRFDPWKDQFGTLEAYRRASEDIPDLQLALVGGMAGDDPEGLELYEQVAEEAAADPDVHVLPDLPDTGVNVLQRESDVVVQKSLREGFGLVVSEALWKRTPVVGSNVGGIPLQIDDGVNGYLVGPDDAAGAGDRVRDLLEDDDRRAQFGENAREHVREQFLLPRQLEELLGVIADELDRPQ</sequence>
<evidence type="ECO:0000256" key="3">
    <source>
        <dbReference type="ARBA" id="ARBA00022526"/>
    </source>
</evidence>
<dbReference type="Pfam" id="PF00534">
    <property type="entry name" value="Glycos_transf_1"/>
    <property type="match status" value="1"/>
</dbReference>
<dbReference type="Proteomes" id="UP000196084">
    <property type="component" value="Unassembled WGS sequence"/>
</dbReference>
<dbReference type="RefSeq" id="WP_087715448.1">
    <property type="nucleotide sequence ID" value="NZ_MWPH01000004.1"/>
</dbReference>
<keyword evidence="4" id="KW-0328">Glycosyltransferase</keyword>
<dbReference type="GO" id="GO:0016757">
    <property type="term" value="F:glycosyltransferase activity"/>
    <property type="evidence" value="ECO:0007669"/>
    <property type="project" value="UniProtKB-KW"/>
</dbReference>
<dbReference type="PANTHER" id="PTHR47779">
    <property type="entry name" value="SYNTHASE (CCG-9), PUTATIVE (AFU_ORTHOLOGUE AFUA_3G12100)-RELATED"/>
    <property type="match status" value="1"/>
</dbReference>
<evidence type="ECO:0000256" key="5">
    <source>
        <dbReference type="ARBA" id="ARBA00022679"/>
    </source>
</evidence>
<evidence type="ECO:0000256" key="1">
    <source>
        <dbReference type="ARBA" id="ARBA00009481"/>
    </source>
</evidence>
<keyword evidence="6" id="KW-0119">Carbohydrate metabolism</keyword>
<evidence type="ECO:0000259" key="7">
    <source>
        <dbReference type="Pfam" id="PF00534"/>
    </source>
</evidence>
<evidence type="ECO:0000313" key="9">
    <source>
        <dbReference type="EMBL" id="OVE83049.1"/>
    </source>
</evidence>
<gene>
    <name evidence="9" type="ORF">B2G88_16660</name>
</gene>
<feature type="domain" description="Glycosyl transferase family 1" evidence="7">
    <location>
        <begin position="229"/>
        <end position="390"/>
    </location>
</feature>
<evidence type="ECO:0000256" key="2">
    <source>
        <dbReference type="ARBA" id="ARBA00011738"/>
    </source>
</evidence>
<reference evidence="9 10" key="1">
    <citation type="submission" date="2017-02" db="EMBL/GenBank/DDBJ databases">
        <title>Natronthermophilus aegyptiacus gen. nov.,sp. nov., an aerobic, extremely halophilic alkalithermophilic archaeon isolated from the athalassohaline Wadi An Natrun, Egypt.</title>
        <authorList>
            <person name="Zhao B."/>
        </authorList>
    </citation>
    <scope>NUCLEOTIDE SEQUENCE [LARGE SCALE GENOMIC DNA]</scope>
    <source>
        <strain evidence="9 10">CGMCC 1.3597</strain>
    </source>
</reference>
<dbReference type="PANTHER" id="PTHR47779:SF1">
    <property type="entry name" value="SYNTHASE (CCG-9), PUTATIVE (AFU_ORTHOLOGUE AFUA_3G12100)-RELATED"/>
    <property type="match status" value="1"/>
</dbReference>
<dbReference type="Gene3D" id="3.40.50.2000">
    <property type="entry name" value="Glycogen Phosphorylase B"/>
    <property type="match status" value="2"/>
</dbReference>
<evidence type="ECO:0000256" key="4">
    <source>
        <dbReference type="ARBA" id="ARBA00022676"/>
    </source>
</evidence>
<evidence type="ECO:0000313" key="10">
    <source>
        <dbReference type="Proteomes" id="UP000196084"/>
    </source>
</evidence>
<comment type="caution">
    <text evidence="9">The sequence shown here is derived from an EMBL/GenBank/DDBJ whole genome shotgun (WGS) entry which is preliminary data.</text>
</comment>
<accession>A0A202E494</accession>
<dbReference type="InterPro" id="IPR052078">
    <property type="entry name" value="Trehalose_Metab_GTase"/>
</dbReference>
<keyword evidence="3" id="KW-0313">Glucose metabolism</keyword>
<feature type="domain" description="Trehalose synthase N-terminal" evidence="8">
    <location>
        <begin position="40"/>
        <end position="186"/>
    </location>
</feature>
<evidence type="ECO:0000256" key="6">
    <source>
        <dbReference type="ARBA" id="ARBA00023277"/>
    </source>
</evidence>
<dbReference type="InterPro" id="IPR001296">
    <property type="entry name" value="Glyco_trans_1"/>
</dbReference>
<dbReference type="InterPro" id="IPR049438">
    <property type="entry name" value="TreT_GT1"/>
</dbReference>
<dbReference type="SUPFAM" id="SSF53756">
    <property type="entry name" value="UDP-Glycosyltransferase/glycogen phosphorylase"/>
    <property type="match status" value="1"/>
</dbReference>
<organism evidence="9 10">
    <name type="scientific">Natronolimnobius baerhuensis</name>
    <dbReference type="NCBI Taxonomy" id="253108"/>
    <lineage>
        <taxon>Archaea</taxon>
        <taxon>Methanobacteriati</taxon>
        <taxon>Methanobacteriota</taxon>
        <taxon>Stenosarchaea group</taxon>
        <taxon>Halobacteria</taxon>
        <taxon>Halobacteriales</taxon>
        <taxon>Natrialbaceae</taxon>
        <taxon>Natronolimnobius</taxon>
    </lineage>
</organism>
<keyword evidence="10" id="KW-1185">Reference proteome</keyword>
<dbReference type="GO" id="GO:0006006">
    <property type="term" value="P:glucose metabolic process"/>
    <property type="evidence" value="ECO:0007669"/>
    <property type="project" value="UniProtKB-KW"/>
</dbReference>
<name>A0A202E494_9EURY</name>
<comment type="subunit">
    <text evidence="2">Homodimer.</text>
</comment>
<comment type="similarity">
    <text evidence="1">Belongs to the glycosyltransferase group 1 family. Glycosyltransferase 4 subfamily.</text>
</comment>
<keyword evidence="5 9" id="KW-0808">Transferase</keyword>
<dbReference type="OrthoDB" id="132546at2157"/>
<proteinExistence type="inferred from homology"/>
<dbReference type="AlphaFoldDB" id="A0A202E494"/>
<dbReference type="Pfam" id="PF21269">
    <property type="entry name" value="TreT_GT1"/>
    <property type="match status" value="1"/>
</dbReference>